<dbReference type="EnsemblFungi" id="CEF84918">
    <property type="protein sequence ID" value="CEF84918"/>
    <property type="gene ID" value="FGRRES_12928"/>
</dbReference>
<dbReference type="EMBL" id="HG970335">
    <property type="protein sequence ID" value="CEF84918.1"/>
    <property type="molecule type" value="Genomic_DNA"/>
</dbReference>
<dbReference type="VEuPathDB" id="FungiDB:FGRAMPH1_01G22397"/>
<keyword evidence="3" id="KW-1185">Reference proteome</keyword>
<dbReference type="AlphaFoldDB" id="I1S7V3"/>
<reference evidence="2" key="4">
    <citation type="submission" date="2017-01" db="UniProtKB">
        <authorList>
            <consortium name="EnsemblFungi"/>
        </authorList>
    </citation>
    <scope>IDENTIFICATION</scope>
    <source>
        <strain evidence="2">PH-1 / ATCC MYA-4620 / FGSC 9075 / NRRL 31084</strain>
    </source>
</reference>
<evidence type="ECO:0000313" key="3">
    <source>
        <dbReference type="Proteomes" id="UP000070720"/>
    </source>
</evidence>
<evidence type="ECO:0000313" key="1">
    <source>
        <dbReference type="EMBL" id="CEF84918.1"/>
    </source>
</evidence>
<sequence>MCSNWRVSQLQQSLDHSLQGYFRPCSSFHAFGEKDCSMAEHDRLFGKNRDDVFFKVLDQRDNKVRRWQSHTWTNLVIDKASSSPFNANVYCSPIYFMFEGISTRQDRTHEIRNLQKVEKERRHLER</sequence>
<reference evidence="1 3" key="3">
    <citation type="journal article" date="2015" name="BMC Genomics">
        <title>The completed genome sequence of the pathogenic ascomycete fungus Fusarium graminearum.</title>
        <authorList>
            <person name="King R."/>
            <person name="Urban M."/>
            <person name="Hammond-Kosack M.C."/>
            <person name="Hassani-Pak K."/>
            <person name="Hammond-Kosack K.E."/>
        </authorList>
    </citation>
    <scope>NUCLEOTIDE SEQUENCE [LARGE SCALE GENOMIC DNA]</scope>
    <source>
        <strain evidence="3">ATCC MYA-4620 / CBS 123657 / FGSC 9075 / NRRL 31084 / PH-1</strain>
        <strain evidence="1">PH-1</strain>
    </source>
</reference>
<proteinExistence type="predicted"/>
<reference evidence="2 3" key="1">
    <citation type="journal article" date="2007" name="Science">
        <title>The Fusarium graminearum genome reveals a link between localized polymorphism and pathogen specialization.</title>
        <authorList>
            <person name="Cuomo C.A."/>
            <person name="Gueldener U."/>
            <person name="Xu J.-R."/>
            <person name="Trail F."/>
            <person name="Turgeon B.G."/>
            <person name="Di Pietro A."/>
            <person name="Walton J.D."/>
            <person name="Ma L.-J."/>
            <person name="Baker S.E."/>
            <person name="Rep M."/>
            <person name="Adam G."/>
            <person name="Antoniw J."/>
            <person name="Baldwin T."/>
            <person name="Calvo S.E."/>
            <person name="Chang Y.-L."/>
            <person name="DeCaprio D."/>
            <person name="Gale L.R."/>
            <person name="Gnerre S."/>
            <person name="Goswami R.S."/>
            <person name="Hammond-Kosack K."/>
            <person name="Harris L.J."/>
            <person name="Hilburn K."/>
            <person name="Kennell J.C."/>
            <person name="Kroken S."/>
            <person name="Magnuson J.K."/>
            <person name="Mannhaupt G."/>
            <person name="Mauceli E.W."/>
            <person name="Mewes H.-W."/>
            <person name="Mitterbauer R."/>
            <person name="Muehlbauer G."/>
            <person name="Muensterkoetter M."/>
            <person name="Nelson D."/>
            <person name="O'Donnell K."/>
            <person name="Ouellet T."/>
            <person name="Qi W."/>
            <person name="Quesneville H."/>
            <person name="Roncero M.I.G."/>
            <person name="Seong K.-Y."/>
            <person name="Tetko I.V."/>
            <person name="Urban M."/>
            <person name="Waalwijk C."/>
            <person name="Ward T.J."/>
            <person name="Yao J."/>
            <person name="Birren B.W."/>
            <person name="Kistler H.C."/>
        </authorList>
    </citation>
    <scope>NUCLEOTIDE SEQUENCE [LARGE SCALE GENOMIC DNA]</scope>
    <source>
        <strain evidence="3">ATCC MYA-4620 / CBS 123657 / FGSC 9075 / NRRL 31084 / PH-1</strain>
        <strain evidence="2">PH-1 / ATCC MYA-4620 / FGSC 9075 / NRRL 31084</strain>
    </source>
</reference>
<dbReference type="RefSeq" id="XP_011326089.1">
    <property type="nucleotide sequence ID" value="XM_011327787.1"/>
</dbReference>
<dbReference type="KEGG" id="fgr:FGSG_12928"/>
<accession>I1S7V3</accession>
<evidence type="ECO:0000313" key="2">
    <source>
        <dbReference type="EnsemblFungi" id="CEF84918"/>
    </source>
</evidence>
<dbReference type="OrthoDB" id="10435447at2759"/>
<gene>
    <name evidence="1" type="ORF">FGRAMPH1_01T22397</name>
</gene>
<protein>
    <submittedName>
        <fullName evidence="1">Chromosome 4, complete genome</fullName>
    </submittedName>
</protein>
<dbReference type="InParanoid" id="I1S7V3"/>
<dbReference type="HOGENOM" id="CLU_1981785_0_0_1"/>
<organism evidence="1 3">
    <name type="scientific">Gibberella zeae (strain ATCC MYA-4620 / CBS 123657 / FGSC 9075 / NRRL 31084 / PH-1)</name>
    <name type="common">Wheat head blight fungus</name>
    <name type="synonym">Fusarium graminearum</name>
    <dbReference type="NCBI Taxonomy" id="229533"/>
    <lineage>
        <taxon>Eukaryota</taxon>
        <taxon>Fungi</taxon>
        <taxon>Dikarya</taxon>
        <taxon>Ascomycota</taxon>
        <taxon>Pezizomycotina</taxon>
        <taxon>Sordariomycetes</taxon>
        <taxon>Hypocreomycetidae</taxon>
        <taxon>Hypocreales</taxon>
        <taxon>Nectriaceae</taxon>
        <taxon>Fusarium</taxon>
    </lineage>
</organism>
<name>I1S7V3_GIBZE</name>
<reference evidence="2 3" key="2">
    <citation type="journal article" date="2010" name="Nature">
        <title>Comparative genomics reveals mobile pathogenicity chromosomes in Fusarium.</title>
        <authorList>
            <person name="Ma L.J."/>
            <person name="van der Does H.C."/>
            <person name="Borkovich K.A."/>
            <person name="Coleman J.J."/>
            <person name="Daboussi M.J."/>
            <person name="Di Pietro A."/>
            <person name="Dufresne M."/>
            <person name="Freitag M."/>
            <person name="Grabherr M."/>
            <person name="Henrissat B."/>
            <person name="Houterman P.M."/>
            <person name="Kang S."/>
            <person name="Shim W.B."/>
            <person name="Woloshuk C."/>
            <person name="Xie X."/>
            <person name="Xu J.R."/>
            <person name="Antoniw J."/>
            <person name="Baker S.E."/>
            <person name="Bluhm B.H."/>
            <person name="Breakspear A."/>
            <person name="Brown D.W."/>
            <person name="Butchko R.A."/>
            <person name="Chapman S."/>
            <person name="Coulson R."/>
            <person name="Coutinho P.M."/>
            <person name="Danchin E.G."/>
            <person name="Diener A."/>
            <person name="Gale L.R."/>
            <person name="Gardiner D.M."/>
            <person name="Goff S."/>
            <person name="Hammond-Kosack K.E."/>
            <person name="Hilburn K."/>
            <person name="Hua-Van A."/>
            <person name="Jonkers W."/>
            <person name="Kazan K."/>
            <person name="Kodira C.D."/>
            <person name="Koehrsen M."/>
            <person name="Kumar L."/>
            <person name="Lee Y.H."/>
            <person name="Li L."/>
            <person name="Manners J.M."/>
            <person name="Miranda-Saavedra D."/>
            <person name="Mukherjee M."/>
            <person name="Park G."/>
            <person name="Park J."/>
            <person name="Park S.Y."/>
            <person name="Proctor R.H."/>
            <person name="Regev A."/>
            <person name="Ruiz-Roldan M.C."/>
            <person name="Sain D."/>
            <person name="Sakthikumar S."/>
            <person name="Sykes S."/>
            <person name="Schwartz D.C."/>
            <person name="Turgeon B.G."/>
            <person name="Wapinski I."/>
            <person name="Yoder O."/>
            <person name="Young S."/>
            <person name="Zeng Q."/>
            <person name="Zhou S."/>
            <person name="Galagan J."/>
            <person name="Cuomo C.A."/>
            <person name="Kistler H.C."/>
            <person name="Rep M."/>
        </authorList>
    </citation>
    <scope>GENOME REANNOTATION</scope>
    <source>
        <strain evidence="3">ATCC MYA-4620 / CBS 123657 / FGSC 9075 / NRRL 31084 / PH-1</strain>
        <strain evidence="2">PH-1 / ATCC MYA-4620 / FGSC 9075 / NRRL 31084</strain>
    </source>
</reference>
<dbReference type="Proteomes" id="UP000070720">
    <property type="component" value="Chromosome 4"/>
</dbReference>
<accession>A0A098DVQ3</accession>